<keyword evidence="2" id="KW-1185">Reference proteome</keyword>
<organism evidence="1 2">
    <name type="scientific">Desmophyllum pertusum</name>
    <dbReference type="NCBI Taxonomy" id="174260"/>
    <lineage>
        <taxon>Eukaryota</taxon>
        <taxon>Metazoa</taxon>
        <taxon>Cnidaria</taxon>
        <taxon>Anthozoa</taxon>
        <taxon>Hexacorallia</taxon>
        <taxon>Scleractinia</taxon>
        <taxon>Caryophylliina</taxon>
        <taxon>Caryophylliidae</taxon>
        <taxon>Desmophyllum</taxon>
    </lineage>
</organism>
<evidence type="ECO:0000313" key="1">
    <source>
        <dbReference type="EMBL" id="KAJ7391487.1"/>
    </source>
</evidence>
<dbReference type="EMBL" id="MU825406">
    <property type="protein sequence ID" value="KAJ7391487.1"/>
    <property type="molecule type" value="Genomic_DNA"/>
</dbReference>
<sequence>MYGVQTISNNAKNAWVCPYCSVSIKKIAAKNENKADLGSCPDLADPNFVLDGNDDDNDWGKNRQTKSLEIRGDRLRPSARCAAFTTSKDRILHRIKAFQYRYFESLKDDHSYLVKWIDHENYTSTGFQEIEVKIFQIDQEAVAAPSDLSQQHPDDTSASDARNTLIVTIHLYLTTGVIMFQGVAFKFWTDREFPVLKELTEFSVSQQNNQQSPVSKDQDCPISGTNGVVTECKKI</sequence>
<proteinExistence type="predicted"/>
<name>A0A9X0A157_9CNID</name>
<gene>
    <name evidence="1" type="ORF">OS493_018534</name>
</gene>
<reference evidence="1" key="1">
    <citation type="submission" date="2023-01" db="EMBL/GenBank/DDBJ databases">
        <title>Genome assembly of the deep-sea coral Lophelia pertusa.</title>
        <authorList>
            <person name="Herrera S."/>
            <person name="Cordes E."/>
        </authorList>
    </citation>
    <scope>NUCLEOTIDE SEQUENCE</scope>
    <source>
        <strain evidence="1">USNM1676648</strain>
        <tissue evidence="1">Polyp</tissue>
    </source>
</reference>
<evidence type="ECO:0000313" key="2">
    <source>
        <dbReference type="Proteomes" id="UP001163046"/>
    </source>
</evidence>
<dbReference type="Proteomes" id="UP001163046">
    <property type="component" value="Unassembled WGS sequence"/>
</dbReference>
<dbReference type="AlphaFoldDB" id="A0A9X0A157"/>
<accession>A0A9X0A157</accession>
<protein>
    <submittedName>
        <fullName evidence="1">Uncharacterized protein</fullName>
    </submittedName>
</protein>
<dbReference type="OrthoDB" id="6075221at2759"/>
<comment type="caution">
    <text evidence="1">The sequence shown here is derived from an EMBL/GenBank/DDBJ whole genome shotgun (WGS) entry which is preliminary data.</text>
</comment>